<dbReference type="eggNOG" id="COG0446">
    <property type="taxonomic scope" value="Bacteria"/>
</dbReference>
<feature type="domain" description="SoxA A3" evidence="5">
    <location>
        <begin position="521"/>
        <end position="603"/>
    </location>
</feature>
<protein>
    <submittedName>
        <fullName evidence="6">Sarcosine oxidase alpha subunit family protein</fullName>
    </submittedName>
</protein>
<sequence length="1002" mass="108422">MSFRLPSGGRLIDRSARLGFTFDGAECDGFAGDTLASALLANDRMLVGRSFKYHRPRGIVASGAEEPNALVGLGSRGRYEPNQRVTTTELFDGLEAESQNRFPSLAFDIGAINSRLARFLPAGFYYKTFLKPAAFWEHVYEPLIRRSAGLGRAPDEPDPDSYEHFHVHTDVLIVGGGVAGLQAALVAGRAGARVLLVEQSPHWGGRAAVDGVEIEGHPAENWVAETVAALKRLSNVTLRLRCQGAGIYDHGFALAHERLSDHAPGSAGPRHRLWKIRTRQVIVAAGAIERPLAFPGNDVPGVMLASAMRDYVENWAVAPGRRSVVLTNNDDAYRTALCLLEAGLEVPAILDTRAEATGPLPEIARKAGIPVRTGMTVVDVAGGKRVRSVGIGPVDGKGYPTDRIACDAVAMSGGWSPVVHLWSQAGGKLFWDPKQSSFRPDADRAPKSHDGQTFVHAAGSANGALLAKRCQLDAGRAGAAAALAAGYDAEPVDAVAAAPEQQPIEPAWILPRRAGPDLRMKMFLDYQNDVKVSDVQLAAQEGYESVEHTKRYTTLGMATDQGKISNVNGLAVLAEALGEDIPAVGTTTFRPPYTPLTFGAIAGPGIGATFQPERRTPLQDWHEAQGAYFEPVGHWRRPYCYPARGESHGKAVRREIRAVRDAVGLLDASTLGKILVKGPDAGRFLDRVYTNMMSSLKVGRCRYGLMCSENGFLMDDGVVVRLSEDSFLCHTTSGGAEHVHQHMEEWLQTEWWDLKVHVVNQTEQFAQIGIAGPKAREVLERLGGMDLSKEALPFMAWAEGELGGFPVRVYRISFSGELSFEVAIRAGQGRAFWDACLEAGADLGIAPYGTEALHVLRAEKGFIMIGDESDGTVIPQDLGLDWAVSKKKDDFIGKRAQERSHMTDPERWKLVGLETLDGSVLPDGVYAAASGRTANGQRNTQGRVTSSYYSPTLRRGIALGLVLHGPERMDEVIDFTCADGSTVRARIVSPVFYDPEGEKQNV</sequence>
<evidence type="ECO:0000256" key="2">
    <source>
        <dbReference type="ARBA" id="ARBA00023002"/>
    </source>
</evidence>
<dbReference type="InterPro" id="IPR029043">
    <property type="entry name" value="GcvT/YgfZ_C"/>
</dbReference>
<dbReference type="eggNOG" id="COG0404">
    <property type="taxonomic scope" value="Bacteria"/>
</dbReference>
<dbReference type="SUPFAM" id="SSF101790">
    <property type="entry name" value="Aminomethyltransferase beta-barrel domain"/>
    <property type="match status" value="1"/>
</dbReference>
<dbReference type="PRINTS" id="PR00411">
    <property type="entry name" value="PNDRDTASEI"/>
</dbReference>
<name>A0A0D6B2U5_RHOSU</name>
<reference evidence="6 7" key="1">
    <citation type="submission" date="2015-02" db="EMBL/GenBank/DDBJ databases">
        <title>Genome sequene of Rhodovulum sulfidophilum DSM 2351.</title>
        <authorList>
            <person name="Nagao N."/>
        </authorList>
    </citation>
    <scope>NUCLEOTIDE SEQUENCE [LARGE SCALE GENOMIC DNA]</scope>
    <source>
        <strain evidence="6 7">DSM 2351</strain>
    </source>
</reference>
<dbReference type="PANTHER" id="PTHR43757:SF2">
    <property type="entry name" value="AMINOMETHYLTRANSFERASE, MITOCHONDRIAL"/>
    <property type="match status" value="1"/>
</dbReference>
<dbReference type="InterPro" id="IPR028896">
    <property type="entry name" value="GcvT/YgfZ/DmdA"/>
</dbReference>
<dbReference type="InterPro" id="IPR036188">
    <property type="entry name" value="FAD/NAD-bd_sf"/>
</dbReference>
<dbReference type="Pfam" id="PF17806">
    <property type="entry name" value="SO_alpha_A3"/>
    <property type="match status" value="1"/>
</dbReference>
<dbReference type="PIRSF" id="PIRSF037980">
    <property type="entry name" value="SoxA"/>
    <property type="match status" value="1"/>
</dbReference>
<dbReference type="InterPro" id="IPR042204">
    <property type="entry name" value="2Fe-2S-bd_N"/>
</dbReference>
<dbReference type="AlphaFoldDB" id="A0A0D6B2U5"/>
<dbReference type="InterPro" id="IPR013977">
    <property type="entry name" value="GcvT_C"/>
</dbReference>
<dbReference type="Pfam" id="PF13510">
    <property type="entry name" value="Fer2_4"/>
    <property type="match status" value="1"/>
</dbReference>
<gene>
    <name evidence="6" type="ORF">NHU_02192</name>
</gene>
<dbReference type="GO" id="GO:0046653">
    <property type="term" value="P:tetrahydrofolate metabolic process"/>
    <property type="evidence" value="ECO:0007669"/>
    <property type="project" value="InterPro"/>
</dbReference>
<feature type="domain" description="Aminomethyltransferase C-terminal" evidence="4">
    <location>
        <begin position="909"/>
        <end position="994"/>
    </location>
</feature>
<dbReference type="KEGG" id="rsu:NHU_02192"/>
<dbReference type="PANTHER" id="PTHR43757">
    <property type="entry name" value="AMINOMETHYLTRANSFERASE"/>
    <property type="match status" value="1"/>
</dbReference>
<accession>A0A0D6B2U5</accession>
<keyword evidence="2" id="KW-0560">Oxidoreductase</keyword>
<dbReference type="Gene3D" id="3.50.50.60">
    <property type="entry name" value="FAD/NAD(P)-binding domain"/>
    <property type="match status" value="1"/>
</dbReference>
<dbReference type="Pfam" id="PF01571">
    <property type="entry name" value="GCV_T"/>
    <property type="match status" value="1"/>
</dbReference>
<dbReference type="InterPro" id="IPR006222">
    <property type="entry name" value="GCVT_N"/>
</dbReference>
<dbReference type="InterPro" id="IPR027266">
    <property type="entry name" value="TrmE/GcvT-like"/>
</dbReference>
<evidence type="ECO:0000256" key="1">
    <source>
        <dbReference type="ARBA" id="ARBA00008609"/>
    </source>
</evidence>
<dbReference type="SUPFAM" id="SSF51905">
    <property type="entry name" value="FAD/NAD(P)-binding domain"/>
    <property type="match status" value="1"/>
</dbReference>
<dbReference type="Gene3D" id="3.30.1360.120">
    <property type="entry name" value="Probable tRNA modification gtpase trme, domain 1"/>
    <property type="match status" value="1"/>
</dbReference>
<dbReference type="NCBIfam" id="TIGR01372">
    <property type="entry name" value="soxA"/>
    <property type="match status" value="1"/>
</dbReference>
<organism evidence="6 7">
    <name type="scientific">Rhodovulum sulfidophilum</name>
    <name type="common">Rhodobacter sulfidophilus</name>
    <dbReference type="NCBI Taxonomy" id="35806"/>
    <lineage>
        <taxon>Bacteria</taxon>
        <taxon>Pseudomonadati</taxon>
        <taxon>Pseudomonadota</taxon>
        <taxon>Alphaproteobacteria</taxon>
        <taxon>Rhodobacterales</taxon>
        <taxon>Paracoccaceae</taxon>
        <taxon>Rhodovulum</taxon>
    </lineage>
</organism>
<dbReference type="InterPro" id="IPR006277">
    <property type="entry name" value="Sarcosine_oxidase_asu"/>
</dbReference>
<dbReference type="InterPro" id="IPR041117">
    <property type="entry name" value="SoxA_A3"/>
</dbReference>
<feature type="domain" description="GCVT N-terminal" evidence="3">
    <location>
        <begin position="618"/>
        <end position="888"/>
    </location>
</feature>
<evidence type="ECO:0000259" key="3">
    <source>
        <dbReference type="Pfam" id="PF01571"/>
    </source>
</evidence>
<dbReference type="PRINTS" id="PR00368">
    <property type="entry name" value="FADPNR"/>
</dbReference>
<dbReference type="SUPFAM" id="SSF103025">
    <property type="entry name" value="Folate-binding domain"/>
    <property type="match status" value="1"/>
</dbReference>
<dbReference type="GO" id="GO:0008115">
    <property type="term" value="F:sarcosine oxidase activity"/>
    <property type="evidence" value="ECO:0007669"/>
    <property type="project" value="InterPro"/>
</dbReference>
<proteinExistence type="inferred from homology"/>
<comment type="similarity">
    <text evidence="1">Belongs to the GcvT family.</text>
</comment>
<dbReference type="Proteomes" id="UP000064912">
    <property type="component" value="Chromosome"/>
</dbReference>
<dbReference type="PATRIC" id="fig|35806.4.peg.2257"/>
<dbReference type="Pfam" id="PF12831">
    <property type="entry name" value="FAD_oxidored"/>
    <property type="match status" value="1"/>
</dbReference>
<dbReference type="EMBL" id="AP014800">
    <property type="protein sequence ID" value="BAQ69346.1"/>
    <property type="molecule type" value="Genomic_DNA"/>
</dbReference>
<dbReference type="Pfam" id="PF08669">
    <property type="entry name" value="GCV_T_C"/>
    <property type="match status" value="1"/>
</dbReference>
<evidence type="ECO:0000313" key="7">
    <source>
        <dbReference type="Proteomes" id="UP000064912"/>
    </source>
</evidence>
<evidence type="ECO:0000313" key="6">
    <source>
        <dbReference type="EMBL" id="BAQ69346.1"/>
    </source>
</evidence>
<evidence type="ECO:0000259" key="4">
    <source>
        <dbReference type="Pfam" id="PF08669"/>
    </source>
</evidence>
<evidence type="ECO:0000259" key="5">
    <source>
        <dbReference type="Pfam" id="PF17806"/>
    </source>
</evidence>
<dbReference type="Gene3D" id="3.10.20.440">
    <property type="entry name" value="2Fe-2S iron-sulphur cluster binding domain, sarcosine oxidase, alpha subunit, N-terminal domain"/>
    <property type="match status" value="1"/>
</dbReference>